<comment type="similarity">
    <text evidence="6">Belongs to the exbB/tolQ family.</text>
</comment>
<dbReference type="Pfam" id="PF01618">
    <property type="entry name" value="MotA_ExbB"/>
    <property type="match status" value="1"/>
</dbReference>
<dbReference type="PANTHER" id="PTHR30625:SF16">
    <property type="entry name" value="BIOPOLYMER TRANSPORT PROTEIN EXBB"/>
    <property type="match status" value="1"/>
</dbReference>
<dbReference type="EMBL" id="JACTUZ010000144">
    <property type="protein sequence ID" value="MBC9179407.1"/>
    <property type="molecule type" value="Genomic_DNA"/>
</dbReference>
<evidence type="ECO:0000256" key="1">
    <source>
        <dbReference type="ARBA" id="ARBA00004651"/>
    </source>
</evidence>
<feature type="domain" description="MotA/TolQ/ExbB proton channel" evidence="8">
    <location>
        <begin position="97"/>
        <end position="222"/>
    </location>
</feature>
<evidence type="ECO:0000256" key="6">
    <source>
        <dbReference type="RuleBase" id="RU004057"/>
    </source>
</evidence>
<keyword evidence="6" id="KW-0653">Protein transport</keyword>
<name>A0ABR7RC38_9PROT</name>
<evidence type="ECO:0000313" key="9">
    <source>
        <dbReference type="EMBL" id="MBC9179407.1"/>
    </source>
</evidence>
<keyword evidence="10" id="KW-1185">Reference proteome</keyword>
<evidence type="ECO:0000256" key="7">
    <source>
        <dbReference type="SAM" id="Phobius"/>
    </source>
</evidence>
<dbReference type="RefSeq" id="WP_187780443.1">
    <property type="nucleotide sequence ID" value="NZ_JACTUZ010000144.1"/>
</dbReference>
<gene>
    <name evidence="9" type="ORF">IBL25_20915</name>
</gene>
<proteinExistence type="inferred from homology"/>
<dbReference type="InterPro" id="IPR050790">
    <property type="entry name" value="ExbB/TolQ_transport"/>
</dbReference>
<evidence type="ECO:0000313" key="10">
    <source>
        <dbReference type="Proteomes" id="UP000603940"/>
    </source>
</evidence>
<evidence type="ECO:0000256" key="5">
    <source>
        <dbReference type="ARBA" id="ARBA00023136"/>
    </source>
</evidence>
<keyword evidence="6" id="KW-0813">Transport</keyword>
<feature type="transmembrane region" description="Helical" evidence="7">
    <location>
        <begin position="188"/>
        <end position="211"/>
    </location>
</feature>
<evidence type="ECO:0000256" key="4">
    <source>
        <dbReference type="ARBA" id="ARBA00022989"/>
    </source>
</evidence>
<dbReference type="InterPro" id="IPR002898">
    <property type="entry name" value="MotA_ExbB_proton_chnl"/>
</dbReference>
<feature type="transmembrane region" description="Helical" evidence="7">
    <location>
        <begin position="145"/>
        <end position="168"/>
    </location>
</feature>
<feature type="transmembrane region" description="Helical" evidence="7">
    <location>
        <begin position="39"/>
        <end position="60"/>
    </location>
</feature>
<dbReference type="Proteomes" id="UP000603940">
    <property type="component" value="Unassembled WGS sequence"/>
</dbReference>
<keyword evidence="3 7" id="KW-0812">Transmembrane</keyword>
<organism evidence="9 10">
    <name type="scientific">Pseudoroseomonas ludipueritiae</name>
    <dbReference type="NCBI Taxonomy" id="198093"/>
    <lineage>
        <taxon>Bacteria</taxon>
        <taxon>Pseudomonadati</taxon>
        <taxon>Pseudomonadota</taxon>
        <taxon>Alphaproteobacteria</taxon>
        <taxon>Acetobacterales</taxon>
        <taxon>Acetobacteraceae</taxon>
        <taxon>Pseudoroseomonas</taxon>
    </lineage>
</organism>
<keyword evidence="2" id="KW-1003">Cell membrane</keyword>
<sequence>MNPTDPAAIDPSTAVDAAVAAVHAGPDLSMLGLFLQADWVVKGVMIALVLASVVCWAIVIEKAVLFSRLSRQIRQLVAAAAPGAGAVAAATPQGEELAAQVLRAGAREWREGRDPHESRGEYRHRIEHAMRSAISARLRRAEPGLPFLATTGAVGPFIGLFGTVWGIMNSFAGIARSNDTSLAVVAPGIAEALFATAIGLVAAIPAVMAYNRLMVRLGRLRQEANGAASELASNLSRRPPGVAQGAMPVQARAHAAAE</sequence>
<evidence type="ECO:0000259" key="8">
    <source>
        <dbReference type="Pfam" id="PF01618"/>
    </source>
</evidence>
<comment type="subcellular location">
    <subcellularLocation>
        <location evidence="1">Cell membrane</location>
        <topology evidence="1">Multi-pass membrane protein</topology>
    </subcellularLocation>
    <subcellularLocation>
        <location evidence="6">Membrane</location>
        <topology evidence="6">Multi-pass membrane protein</topology>
    </subcellularLocation>
</comment>
<keyword evidence="4 7" id="KW-1133">Transmembrane helix</keyword>
<reference evidence="9 10" key="1">
    <citation type="journal article" date="2009" name="Int. J. Syst. Evol. Microbiol.">
        <title>Transfer of Teichococcus ludipueritiae and Muricoccus roseus to the genus Roseomonas, as Roseomonas ludipueritiae comb. nov. and Roseomonas rosea comb. nov., respectively, and emended description of the genus Roseomonas.</title>
        <authorList>
            <person name="Sanchez-Porro C."/>
            <person name="Gallego V."/>
            <person name="Busse H.J."/>
            <person name="Kampfer P."/>
            <person name="Ventosa A."/>
        </authorList>
    </citation>
    <scope>NUCLEOTIDE SEQUENCE [LARGE SCALE GENOMIC DNA]</scope>
    <source>
        <strain evidence="9 10">DSM 14915</strain>
    </source>
</reference>
<keyword evidence="5 7" id="KW-0472">Membrane</keyword>
<evidence type="ECO:0000256" key="3">
    <source>
        <dbReference type="ARBA" id="ARBA00022692"/>
    </source>
</evidence>
<dbReference type="PANTHER" id="PTHR30625">
    <property type="entry name" value="PROTEIN TOLQ"/>
    <property type="match status" value="1"/>
</dbReference>
<comment type="caution">
    <text evidence="9">The sequence shown here is derived from an EMBL/GenBank/DDBJ whole genome shotgun (WGS) entry which is preliminary data.</text>
</comment>
<accession>A0ABR7RC38</accession>
<evidence type="ECO:0000256" key="2">
    <source>
        <dbReference type="ARBA" id="ARBA00022475"/>
    </source>
</evidence>
<protein>
    <submittedName>
        <fullName evidence="9">MotA/TolQ/ExbB proton channel family protein</fullName>
    </submittedName>
</protein>